<sequence>MKPQTSVDIACGFHAPYNMPNYVGAFRDRVRSLVIQVSERWCMALKLSLCSFLSIGVSFGGVCIVFVSLLCACFGSHFWFTDRATEPLNKRNKESRHKAANVLGTAVKHFSLSRLH</sequence>
<reference evidence="2 3" key="1">
    <citation type="submission" date="2021-06" db="EMBL/GenBank/DDBJ databases">
        <authorList>
            <person name="Palmer J.M."/>
        </authorList>
    </citation>
    <scope>NUCLEOTIDE SEQUENCE [LARGE SCALE GENOMIC DNA]</scope>
    <source>
        <strain evidence="2 3">GA_2019</strain>
        <tissue evidence="2">Muscle</tissue>
    </source>
</reference>
<accession>A0ABV0NXR0</accession>
<keyword evidence="1" id="KW-1133">Transmembrane helix</keyword>
<gene>
    <name evidence="2" type="ORF">GOODEAATRI_025855</name>
</gene>
<feature type="transmembrane region" description="Helical" evidence="1">
    <location>
        <begin position="49"/>
        <end position="80"/>
    </location>
</feature>
<dbReference type="EMBL" id="JAHRIO010053082">
    <property type="protein sequence ID" value="MEQ2176226.1"/>
    <property type="molecule type" value="Genomic_DNA"/>
</dbReference>
<evidence type="ECO:0000256" key="1">
    <source>
        <dbReference type="SAM" id="Phobius"/>
    </source>
</evidence>
<keyword evidence="1" id="KW-0472">Membrane</keyword>
<keyword evidence="1" id="KW-0812">Transmembrane</keyword>
<keyword evidence="3" id="KW-1185">Reference proteome</keyword>
<organism evidence="2 3">
    <name type="scientific">Goodea atripinnis</name>
    <dbReference type="NCBI Taxonomy" id="208336"/>
    <lineage>
        <taxon>Eukaryota</taxon>
        <taxon>Metazoa</taxon>
        <taxon>Chordata</taxon>
        <taxon>Craniata</taxon>
        <taxon>Vertebrata</taxon>
        <taxon>Euteleostomi</taxon>
        <taxon>Actinopterygii</taxon>
        <taxon>Neopterygii</taxon>
        <taxon>Teleostei</taxon>
        <taxon>Neoteleostei</taxon>
        <taxon>Acanthomorphata</taxon>
        <taxon>Ovalentaria</taxon>
        <taxon>Atherinomorphae</taxon>
        <taxon>Cyprinodontiformes</taxon>
        <taxon>Goodeidae</taxon>
        <taxon>Goodea</taxon>
    </lineage>
</organism>
<evidence type="ECO:0000313" key="3">
    <source>
        <dbReference type="Proteomes" id="UP001476798"/>
    </source>
</evidence>
<name>A0ABV0NXR0_9TELE</name>
<dbReference type="Proteomes" id="UP001476798">
    <property type="component" value="Unassembled WGS sequence"/>
</dbReference>
<comment type="caution">
    <text evidence="2">The sequence shown here is derived from an EMBL/GenBank/DDBJ whole genome shotgun (WGS) entry which is preliminary data.</text>
</comment>
<proteinExistence type="predicted"/>
<evidence type="ECO:0000313" key="2">
    <source>
        <dbReference type="EMBL" id="MEQ2176226.1"/>
    </source>
</evidence>
<protein>
    <submittedName>
        <fullName evidence="2">Uncharacterized protein</fullName>
    </submittedName>
</protein>